<organism evidence="1 2">
    <name type="scientific">Agrobacterium tumefaciens str. Kerr 14</name>
    <dbReference type="NCBI Taxonomy" id="1183424"/>
    <lineage>
        <taxon>Bacteria</taxon>
        <taxon>Pseudomonadati</taxon>
        <taxon>Pseudomonadota</taxon>
        <taxon>Alphaproteobacteria</taxon>
        <taxon>Hyphomicrobiales</taxon>
        <taxon>Rhizobiaceae</taxon>
        <taxon>Rhizobium/Agrobacterium group</taxon>
        <taxon>Agrobacterium</taxon>
        <taxon>Agrobacterium tumefaciens complex</taxon>
    </lineage>
</organism>
<proteinExistence type="predicted"/>
<accession>A0A1S7S4K3</accession>
<dbReference type="EMBL" id="FBWC01000030">
    <property type="protein sequence ID" value="CUX62556.1"/>
    <property type="molecule type" value="Genomic_DNA"/>
</dbReference>
<dbReference type="AlphaFoldDB" id="A0A1S7S4K3"/>
<name>A0A1S7S4K3_AGRTU</name>
<reference evidence="1 2" key="1">
    <citation type="submission" date="2016-01" db="EMBL/GenBank/DDBJ databases">
        <authorList>
            <person name="Oliw E.H."/>
        </authorList>
    </citation>
    <scope>NUCLEOTIDE SEQUENCE [LARGE SCALE GENOMIC DNA]</scope>
    <source>
        <strain evidence="1 2">Kerr 14</strain>
    </source>
</reference>
<dbReference type="Proteomes" id="UP000191897">
    <property type="component" value="Unassembled WGS sequence"/>
</dbReference>
<evidence type="ECO:0000313" key="2">
    <source>
        <dbReference type="Proteomes" id="UP000191897"/>
    </source>
</evidence>
<protein>
    <submittedName>
        <fullName evidence="1">Cupin 2 domain-containing protein</fullName>
    </submittedName>
</protein>
<evidence type="ECO:0000313" key="1">
    <source>
        <dbReference type="EMBL" id="CUX62556.1"/>
    </source>
</evidence>
<gene>
    <name evidence="1" type="ORF">AGR4C_Lc80147</name>
</gene>
<sequence length="39" mass="4434">MHNPVADKECWIVLIEPVGTKHTGDATTDRTRSIDEQLR</sequence>